<protein>
    <recommendedName>
        <fullName evidence="4">Peptidase U49</fullName>
    </recommendedName>
</protein>
<dbReference type="AlphaFoldDB" id="A0AA37SHE3"/>
<evidence type="ECO:0008006" key="4">
    <source>
        <dbReference type="Google" id="ProtNLM"/>
    </source>
</evidence>
<feature type="region of interest" description="Disordered" evidence="1">
    <location>
        <begin position="362"/>
        <end position="388"/>
    </location>
</feature>
<comment type="caution">
    <text evidence="2">The sequence shown here is derived from an EMBL/GenBank/DDBJ whole genome shotgun (WGS) entry which is preliminary data.</text>
</comment>
<keyword evidence="3" id="KW-1185">Reference proteome</keyword>
<dbReference type="EMBL" id="BSNZ01000026">
    <property type="protein sequence ID" value="GLQ85772.1"/>
    <property type="molecule type" value="Genomic_DNA"/>
</dbReference>
<evidence type="ECO:0000256" key="1">
    <source>
        <dbReference type="SAM" id="MobiDB-lite"/>
    </source>
</evidence>
<gene>
    <name evidence="2" type="ORF">GCM10007872_26820</name>
</gene>
<evidence type="ECO:0000313" key="2">
    <source>
        <dbReference type="EMBL" id="GLQ85772.1"/>
    </source>
</evidence>
<dbReference type="Proteomes" id="UP001156708">
    <property type="component" value="Unassembled WGS sequence"/>
</dbReference>
<reference evidence="3" key="1">
    <citation type="journal article" date="2019" name="Int. J. Syst. Evol. Microbiol.">
        <title>The Global Catalogue of Microorganisms (GCM) 10K type strain sequencing project: providing services to taxonomists for standard genome sequencing and annotation.</title>
        <authorList>
            <consortium name="The Broad Institute Genomics Platform"/>
            <consortium name="The Broad Institute Genome Sequencing Center for Infectious Disease"/>
            <person name="Wu L."/>
            <person name="Ma J."/>
        </authorList>
    </citation>
    <scope>NUCLEOTIDE SEQUENCE [LARGE SCALE GENOMIC DNA]</scope>
    <source>
        <strain evidence="3">NBRC 12467</strain>
    </source>
</reference>
<evidence type="ECO:0000313" key="3">
    <source>
        <dbReference type="Proteomes" id="UP001156708"/>
    </source>
</evidence>
<organism evidence="2 3">
    <name type="scientific">Gluconobacter sphaericus NBRC 12467</name>
    <dbReference type="NCBI Taxonomy" id="1307951"/>
    <lineage>
        <taxon>Bacteria</taxon>
        <taxon>Pseudomonadati</taxon>
        <taxon>Pseudomonadota</taxon>
        <taxon>Alphaproteobacteria</taxon>
        <taxon>Acetobacterales</taxon>
        <taxon>Acetobacteraceae</taxon>
        <taxon>Gluconobacter</taxon>
    </lineage>
</organism>
<accession>A0AA37SHE3</accession>
<dbReference type="RefSeq" id="WP_141353779.1">
    <property type="nucleotide sequence ID" value="NZ_BARA01000119.1"/>
</dbReference>
<sequence length="388" mass="44433">MEDAEIYELAGDILGRINNETNDIIYAPLGGKLSIYWSEKEIYGAYASSLSQSDKPPQHSITIYYEFVRQVWRDIENFCEFLRSRPEADFTPYEFYNNRTKLPECFNEDEHVRNMFIAAITWVYFHELGHLLQEHGIIRHEFGPRGNEAMQTTHVHDFEVSHHKPINDREALVSHVTELAADFAATIFYATDLLRHIEDPSFADAEERPEVLCGTLYLMVCGLSLVFFRFNGSKPIVPIAAVEGSHPKPLTRLELLLSQICEYLGIVETETGHSFNQELLEVLCTKAVFSTTMYWSWTNGDDFDVSFTLRGGQSSPVNMQYLQKIVAIWDEILPRIKEVRRFLSPLILMRFTDTFREKLNSVSTQGSSTEANATAVTPSSPDEFRISS</sequence>
<proteinExistence type="predicted"/>
<name>A0AA37SHE3_9PROT</name>
<feature type="compositionally biased region" description="Polar residues" evidence="1">
    <location>
        <begin position="362"/>
        <end position="381"/>
    </location>
</feature>